<keyword evidence="1" id="KW-0677">Repeat</keyword>
<evidence type="ECO:0000256" key="3">
    <source>
        <dbReference type="PROSITE-ProRule" id="PRU00023"/>
    </source>
</evidence>
<feature type="repeat" description="ANK" evidence="3">
    <location>
        <begin position="13"/>
        <end position="45"/>
    </location>
</feature>
<dbReference type="Proteomes" id="UP000479190">
    <property type="component" value="Unassembled WGS sequence"/>
</dbReference>
<gene>
    <name evidence="4" type="ORF">TBRA_LOCUS7797</name>
</gene>
<keyword evidence="5" id="KW-1185">Reference proteome</keyword>
<dbReference type="SMART" id="SM00248">
    <property type="entry name" value="ANK"/>
    <property type="match status" value="3"/>
</dbReference>
<proteinExistence type="predicted"/>
<evidence type="ECO:0000256" key="2">
    <source>
        <dbReference type="ARBA" id="ARBA00023043"/>
    </source>
</evidence>
<evidence type="ECO:0000313" key="5">
    <source>
        <dbReference type="Proteomes" id="UP000479190"/>
    </source>
</evidence>
<dbReference type="PROSITE" id="PS50297">
    <property type="entry name" value="ANK_REP_REGION"/>
    <property type="match status" value="2"/>
</dbReference>
<dbReference type="OrthoDB" id="496981at2759"/>
<accession>A0A6H5IJL8</accession>
<dbReference type="AlphaFoldDB" id="A0A6H5IJL8"/>
<evidence type="ECO:0000313" key="4">
    <source>
        <dbReference type="EMBL" id="CAB0035914.1"/>
    </source>
</evidence>
<dbReference type="EMBL" id="CADCXV010000804">
    <property type="protein sequence ID" value="CAB0035914.1"/>
    <property type="molecule type" value="Genomic_DNA"/>
</dbReference>
<dbReference type="InterPro" id="IPR002110">
    <property type="entry name" value="Ankyrin_rpt"/>
</dbReference>
<dbReference type="Pfam" id="PF00023">
    <property type="entry name" value="Ank"/>
    <property type="match status" value="1"/>
</dbReference>
<protein>
    <submittedName>
        <fullName evidence="4">Uncharacterized protein</fullName>
    </submittedName>
</protein>
<dbReference type="Pfam" id="PF13857">
    <property type="entry name" value="Ank_5"/>
    <property type="match status" value="1"/>
</dbReference>
<dbReference type="Gene3D" id="1.25.40.20">
    <property type="entry name" value="Ankyrin repeat-containing domain"/>
    <property type="match status" value="2"/>
</dbReference>
<feature type="repeat" description="ANK" evidence="3">
    <location>
        <begin position="86"/>
        <end position="111"/>
    </location>
</feature>
<dbReference type="InterPro" id="IPR036770">
    <property type="entry name" value="Ankyrin_rpt-contain_sf"/>
</dbReference>
<dbReference type="SUPFAM" id="SSF48403">
    <property type="entry name" value="Ankyrin repeat"/>
    <property type="match status" value="1"/>
</dbReference>
<sequence>MQQTIEVDARDKKGWTPLHVALDKGRTAIAELLLERGADQNMADVDGLTPLHIICNRCEDDHVSRTFFEINEKLERTVQVDALDNKGRTPLQYAVTNSLPNVVDVLLNHGVIWPTSFFPSRMISKRSHSFSLERSIWIKRFALWTWSSASKKEATYSIEPAPLRS</sequence>
<reference evidence="4 5" key="1">
    <citation type="submission" date="2020-02" db="EMBL/GenBank/DDBJ databases">
        <authorList>
            <person name="Ferguson B K."/>
        </authorList>
    </citation>
    <scope>NUCLEOTIDE SEQUENCE [LARGE SCALE GENOMIC DNA]</scope>
</reference>
<dbReference type="GO" id="GO:0005737">
    <property type="term" value="C:cytoplasm"/>
    <property type="evidence" value="ECO:0007669"/>
    <property type="project" value="TreeGrafter"/>
</dbReference>
<dbReference type="PROSITE" id="PS50088">
    <property type="entry name" value="ANK_REPEAT"/>
    <property type="match status" value="2"/>
</dbReference>
<keyword evidence="2 3" id="KW-0040">ANK repeat</keyword>
<dbReference type="PANTHER" id="PTHR24198:SF165">
    <property type="entry name" value="ANKYRIN REPEAT-CONTAINING PROTEIN-RELATED"/>
    <property type="match status" value="1"/>
</dbReference>
<name>A0A6H5IJL8_9HYME</name>
<evidence type="ECO:0000256" key="1">
    <source>
        <dbReference type="ARBA" id="ARBA00022737"/>
    </source>
</evidence>
<dbReference type="PANTHER" id="PTHR24198">
    <property type="entry name" value="ANKYRIN REPEAT AND PROTEIN KINASE DOMAIN-CONTAINING PROTEIN"/>
    <property type="match status" value="1"/>
</dbReference>
<organism evidence="4 5">
    <name type="scientific">Trichogramma brassicae</name>
    <dbReference type="NCBI Taxonomy" id="86971"/>
    <lineage>
        <taxon>Eukaryota</taxon>
        <taxon>Metazoa</taxon>
        <taxon>Ecdysozoa</taxon>
        <taxon>Arthropoda</taxon>
        <taxon>Hexapoda</taxon>
        <taxon>Insecta</taxon>
        <taxon>Pterygota</taxon>
        <taxon>Neoptera</taxon>
        <taxon>Endopterygota</taxon>
        <taxon>Hymenoptera</taxon>
        <taxon>Apocrita</taxon>
        <taxon>Proctotrupomorpha</taxon>
        <taxon>Chalcidoidea</taxon>
        <taxon>Trichogrammatidae</taxon>
        <taxon>Trichogramma</taxon>
    </lineage>
</organism>